<evidence type="ECO:0000256" key="4">
    <source>
        <dbReference type="ARBA" id="ARBA00022833"/>
    </source>
</evidence>
<organism evidence="7">
    <name type="scientific">Spongospora subterranea</name>
    <dbReference type="NCBI Taxonomy" id="70186"/>
    <lineage>
        <taxon>Eukaryota</taxon>
        <taxon>Sar</taxon>
        <taxon>Rhizaria</taxon>
        <taxon>Endomyxa</taxon>
        <taxon>Phytomyxea</taxon>
        <taxon>Plasmodiophorida</taxon>
        <taxon>Plasmodiophoridae</taxon>
        <taxon>Spongospora</taxon>
    </lineage>
</organism>
<dbReference type="GO" id="GO:0008270">
    <property type="term" value="F:zinc ion binding"/>
    <property type="evidence" value="ECO:0007669"/>
    <property type="project" value="UniProtKB-KW"/>
</dbReference>
<dbReference type="SUPFAM" id="SSF57667">
    <property type="entry name" value="beta-beta-alpha zinc fingers"/>
    <property type="match status" value="1"/>
</dbReference>
<reference evidence="7" key="1">
    <citation type="submission" date="2015-04" db="EMBL/GenBank/DDBJ databases">
        <title>The genome sequence of the plant pathogenic Rhizarian Plasmodiophora brassicae reveals insights in its biotrophic life cycle and the origin of chitin synthesis.</title>
        <authorList>
            <person name="Schwelm A."/>
            <person name="Fogelqvist J."/>
            <person name="Knaust A."/>
            <person name="Julke S."/>
            <person name="Lilja T."/>
            <person name="Dhandapani V."/>
            <person name="Bonilla-Rosso G."/>
            <person name="Karlsson M."/>
            <person name="Shevchenko A."/>
            <person name="Choi S.R."/>
            <person name="Kim H.G."/>
            <person name="Park J.Y."/>
            <person name="Lim Y.P."/>
            <person name="Ludwig-Muller J."/>
            <person name="Dixelius C."/>
        </authorList>
    </citation>
    <scope>NUCLEOTIDE SEQUENCE</scope>
    <source>
        <tissue evidence="7">Potato root galls</tissue>
    </source>
</reference>
<sequence length="335" mass="38249">MNSITIDADLIMREFDQASSVPNCPEILQLPIHGRNLYWCKFCQQEYEHGCDPEQLIKPTYRKLRVSSHLKLVHIRLHSYLCQRCSTTCRTRLDLQRHSGHCKAIADPKEDAIVPEQTRLVNEEHPRLIKLEGNVPLKGHYWCSTCRDMANGGDVRPTAKASDMRRHAMWHVESDLYRCGQCGRTFTSAKSVANHIRTHRRDFEARISDASKILNLDNFRETNPISACWTPSQILPYPQPVINAPANAESELKQSEPLVRSNWYAPVIIMGHRQVIHNQNPSVWMPSPSVPLSLISEQEEDTSASSQLASMPQFDLSSSQSMDLNIYYDPASQLF</sequence>
<keyword evidence="3 5" id="KW-0863">Zinc-finger</keyword>
<dbReference type="AlphaFoldDB" id="A0A0H5R739"/>
<protein>
    <recommendedName>
        <fullName evidence="6">C2H2-type domain-containing protein</fullName>
    </recommendedName>
</protein>
<dbReference type="PROSITE" id="PS00028">
    <property type="entry name" value="ZINC_FINGER_C2H2_1"/>
    <property type="match status" value="1"/>
</dbReference>
<evidence type="ECO:0000256" key="3">
    <source>
        <dbReference type="ARBA" id="ARBA00022771"/>
    </source>
</evidence>
<evidence type="ECO:0000259" key="6">
    <source>
        <dbReference type="PROSITE" id="PS50157"/>
    </source>
</evidence>
<keyword evidence="1" id="KW-0479">Metal-binding</keyword>
<dbReference type="InterPro" id="IPR013087">
    <property type="entry name" value="Znf_C2H2_type"/>
</dbReference>
<feature type="domain" description="C2H2-type" evidence="6">
    <location>
        <begin position="177"/>
        <end position="204"/>
    </location>
</feature>
<dbReference type="EMBL" id="HACM01009503">
    <property type="protein sequence ID" value="CRZ09945.1"/>
    <property type="molecule type" value="Transcribed_RNA"/>
</dbReference>
<dbReference type="FunFam" id="3.30.160.60:FF:000100">
    <property type="entry name" value="Zinc finger 45-like"/>
    <property type="match status" value="1"/>
</dbReference>
<dbReference type="InterPro" id="IPR036236">
    <property type="entry name" value="Znf_C2H2_sf"/>
</dbReference>
<keyword evidence="2" id="KW-0677">Repeat</keyword>
<name>A0A0H5R739_9EUKA</name>
<dbReference type="PANTHER" id="PTHR24379:SF121">
    <property type="entry name" value="C2H2-TYPE DOMAIN-CONTAINING PROTEIN"/>
    <property type="match status" value="1"/>
</dbReference>
<dbReference type="PANTHER" id="PTHR24379">
    <property type="entry name" value="KRAB AND ZINC FINGER DOMAIN-CONTAINING"/>
    <property type="match status" value="1"/>
</dbReference>
<evidence type="ECO:0000256" key="1">
    <source>
        <dbReference type="ARBA" id="ARBA00022723"/>
    </source>
</evidence>
<keyword evidence="4" id="KW-0862">Zinc</keyword>
<proteinExistence type="predicted"/>
<evidence type="ECO:0000256" key="2">
    <source>
        <dbReference type="ARBA" id="ARBA00022737"/>
    </source>
</evidence>
<evidence type="ECO:0000313" key="7">
    <source>
        <dbReference type="EMBL" id="CRZ09945.1"/>
    </source>
</evidence>
<dbReference type="SMART" id="SM00355">
    <property type="entry name" value="ZnF_C2H2"/>
    <property type="match status" value="2"/>
</dbReference>
<dbReference type="PROSITE" id="PS50157">
    <property type="entry name" value="ZINC_FINGER_C2H2_2"/>
    <property type="match status" value="1"/>
</dbReference>
<evidence type="ECO:0000256" key="5">
    <source>
        <dbReference type="PROSITE-ProRule" id="PRU00042"/>
    </source>
</evidence>
<dbReference type="Gene3D" id="3.30.160.60">
    <property type="entry name" value="Classic Zinc Finger"/>
    <property type="match status" value="1"/>
</dbReference>
<accession>A0A0H5R739</accession>